<reference evidence="2 3" key="1">
    <citation type="submission" date="2023-09" db="EMBL/GenBank/DDBJ databases">
        <title>Aquirufa genomes.</title>
        <authorList>
            <person name="Pitt A."/>
        </authorList>
    </citation>
    <scope>NUCLEOTIDE SEQUENCE [LARGE SCALE GENOMIC DNA]</scope>
    <source>
        <strain evidence="2 3">LEOWEIH-7C</strain>
    </source>
</reference>
<evidence type="ECO:0000256" key="1">
    <source>
        <dbReference type="SAM" id="SignalP"/>
    </source>
</evidence>
<evidence type="ECO:0000313" key="3">
    <source>
        <dbReference type="Proteomes" id="UP001249959"/>
    </source>
</evidence>
<feature type="signal peptide" evidence="1">
    <location>
        <begin position="1"/>
        <end position="31"/>
    </location>
</feature>
<keyword evidence="3" id="KW-1185">Reference proteome</keyword>
<dbReference type="Gene3D" id="2.50.20.10">
    <property type="entry name" value="Lipoprotein localisation LolA/LolB/LppX"/>
    <property type="match status" value="1"/>
</dbReference>
<gene>
    <name evidence="2" type="ORF">PQG45_08375</name>
</gene>
<dbReference type="RefSeq" id="WP_316070683.1">
    <property type="nucleotide sequence ID" value="NZ_JAVNWW010000003.1"/>
</dbReference>
<feature type="chain" id="PRO_5045491343" evidence="1">
    <location>
        <begin position="32"/>
        <end position="848"/>
    </location>
</feature>
<dbReference type="InterPro" id="IPR008969">
    <property type="entry name" value="CarboxyPept-like_regulatory"/>
</dbReference>
<dbReference type="SUPFAM" id="SSF49464">
    <property type="entry name" value="Carboxypeptidase regulatory domain-like"/>
    <property type="match status" value="1"/>
</dbReference>
<dbReference type="Gene3D" id="2.60.40.1120">
    <property type="entry name" value="Carboxypeptidase-like, regulatory domain"/>
    <property type="match status" value="1"/>
</dbReference>
<keyword evidence="1" id="KW-0732">Signal</keyword>
<dbReference type="Pfam" id="PF18939">
    <property type="entry name" value="DUF5686"/>
    <property type="match status" value="1"/>
</dbReference>
<protein>
    <submittedName>
        <fullName evidence="2">DUF5686 family protein</fullName>
    </submittedName>
</protein>
<proteinExistence type="predicted"/>
<dbReference type="Pfam" id="PF13715">
    <property type="entry name" value="CarbopepD_reg_2"/>
    <property type="match status" value="1"/>
</dbReference>
<accession>A0ABU3TTB3</accession>
<dbReference type="Proteomes" id="UP001249959">
    <property type="component" value="Unassembled WGS sequence"/>
</dbReference>
<organism evidence="2 3">
    <name type="scientific">Aquirufa regiilacus</name>
    <dbReference type="NCBI Taxonomy" id="3024868"/>
    <lineage>
        <taxon>Bacteria</taxon>
        <taxon>Pseudomonadati</taxon>
        <taxon>Bacteroidota</taxon>
        <taxon>Cytophagia</taxon>
        <taxon>Cytophagales</taxon>
        <taxon>Flectobacillaceae</taxon>
        <taxon>Aquirufa</taxon>
    </lineage>
</organism>
<comment type="caution">
    <text evidence="2">The sequence shown here is derived from an EMBL/GenBank/DDBJ whole genome shotgun (WGS) entry which is preliminary data.</text>
</comment>
<dbReference type="EMBL" id="JAVNWW010000003">
    <property type="protein sequence ID" value="MDU0809049.1"/>
    <property type="molecule type" value="Genomic_DNA"/>
</dbReference>
<name>A0ABU3TTB3_9BACT</name>
<evidence type="ECO:0000313" key="2">
    <source>
        <dbReference type="EMBL" id="MDU0809049.1"/>
    </source>
</evidence>
<sequence>MKDFTLFKMFKRGGLCGLLFFFLLCAQSAFSQVVIKGRVTDAANGDPIPFASVGVIGLNYGATTNFQGEFTLHAKSMSDSLFASVVGYKKRIKWVDKKLKTIELDFQLESATKEMAEVMVYSGENPAFKILRNVLKHRAYNDRSKLESYEYSSYSKMELDVDNISEKFKDRKIMRDISEAVKKFEKLAGDDGKLVIPTYISESISKFYYRDSPQRKREHVLKTHIKGVGVKEGSVISQLVGGNLVANYNFYQSYVSFFGKDFASPIGDTWKGNYTYYLGDTVNVDGHVCYQLDFDPRNPMDLVFSGQMWIDTTSFALVQIDASVDKAANLNFIDKIKISQELEQTETGAWLPAKTRFLIDIEEITKNSAGMLLKMYISNKDFVVNKPHPLSFYDLASEVAEDAKEPDPNYWKFARHEPLSRQDLIASSLIDSVKNLPVVRSYVEVAEIVVSGFKKFNNIEFGPYINSFAINKVEGARFRLGFRTNANFDKNWIIRGNVGFGTKDLVPKYSAEVNYLFSMKKWTMAGIRHSYDIERVGLTPELIGDNKLFYAFTRWGAFSGAFFRRESEAFFTTELIKGLSITSSFHTRSFDPLFRFQYRLNPELGKASPVQDYYQESFVTLEARFARNETYIMNGNEKITLATKRIPVITFKYQRGIKGFLGGDFDYERFTLKAHQTFRLGLLGRSDYTLSAGYTPSNLPAPLLFPHLGNETFFFVRSAFSTMNYFEFVSDRYASLQLNHNFEGLFFNRLPLIKKLKWRFIASSNILMGSQRKSNQEIMKDVNNPLKSKFLDQYAFDSLDPNKPFVEVGYGIDNIFKIFRLQAFHRLSYLDHGNPQRFRLMASINFAF</sequence>
<dbReference type="InterPro" id="IPR043741">
    <property type="entry name" value="DUF5686"/>
</dbReference>